<dbReference type="PROSITE" id="PS00463">
    <property type="entry name" value="ZN2_CY6_FUNGAL_1"/>
    <property type="match status" value="1"/>
</dbReference>
<dbReference type="InterPro" id="IPR036864">
    <property type="entry name" value="Zn2-C6_fun-type_DNA-bd_sf"/>
</dbReference>
<accession>A0AAI9EAU1</accession>
<dbReference type="EMBL" id="CAVMBE010000024">
    <property type="protein sequence ID" value="CAK4011914.1"/>
    <property type="molecule type" value="Genomic_DNA"/>
</dbReference>
<organism evidence="4 5">
    <name type="scientific">Lecanosticta acicola</name>
    <dbReference type="NCBI Taxonomy" id="111012"/>
    <lineage>
        <taxon>Eukaryota</taxon>
        <taxon>Fungi</taxon>
        <taxon>Dikarya</taxon>
        <taxon>Ascomycota</taxon>
        <taxon>Pezizomycotina</taxon>
        <taxon>Dothideomycetes</taxon>
        <taxon>Dothideomycetidae</taxon>
        <taxon>Mycosphaerellales</taxon>
        <taxon>Mycosphaerellaceae</taxon>
        <taxon>Lecanosticta</taxon>
    </lineage>
</organism>
<dbReference type="Proteomes" id="UP001296104">
    <property type="component" value="Unassembled WGS sequence"/>
</dbReference>
<evidence type="ECO:0000259" key="3">
    <source>
        <dbReference type="PROSITE" id="PS50048"/>
    </source>
</evidence>
<feature type="domain" description="Zn(2)-C6 fungal-type" evidence="3">
    <location>
        <begin position="17"/>
        <end position="49"/>
    </location>
</feature>
<dbReference type="InterPro" id="IPR001138">
    <property type="entry name" value="Zn2Cys6_DnaBD"/>
</dbReference>
<dbReference type="GO" id="GO:0008270">
    <property type="term" value="F:zinc ion binding"/>
    <property type="evidence" value="ECO:0007669"/>
    <property type="project" value="InterPro"/>
</dbReference>
<dbReference type="GO" id="GO:0003677">
    <property type="term" value="F:DNA binding"/>
    <property type="evidence" value="ECO:0007669"/>
    <property type="project" value="InterPro"/>
</dbReference>
<reference evidence="4" key="1">
    <citation type="submission" date="2023-11" db="EMBL/GenBank/DDBJ databases">
        <authorList>
            <person name="Alioto T."/>
            <person name="Alioto T."/>
            <person name="Gomez Garrido J."/>
        </authorList>
    </citation>
    <scope>NUCLEOTIDE SEQUENCE</scope>
</reference>
<evidence type="ECO:0000313" key="5">
    <source>
        <dbReference type="Proteomes" id="UP001296104"/>
    </source>
</evidence>
<evidence type="ECO:0000313" key="4">
    <source>
        <dbReference type="EMBL" id="CAK4011914.1"/>
    </source>
</evidence>
<proteinExistence type="predicted"/>
<dbReference type="Pfam" id="PF04082">
    <property type="entry name" value="Fungal_trans"/>
    <property type="match status" value="1"/>
</dbReference>
<evidence type="ECO:0000256" key="1">
    <source>
        <dbReference type="ARBA" id="ARBA00022723"/>
    </source>
</evidence>
<dbReference type="PANTHER" id="PTHR31668:SF4">
    <property type="entry name" value="TRANSCRIPTIONAL ACTIVATOR PROTEIN DAL81"/>
    <property type="match status" value="1"/>
</dbReference>
<keyword evidence="1" id="KW-0479">Metal-binding</keyword>
<gene>
    <name evidence="4" type="ORF">LECACI_7A004463</name>
</gene>
<dbReference type="CDD" id="cd12148">
    <property type="entry name" value="fungal_TF_MHR"/>
    <property type="match status" value="1"/>
</dbReference>
<dbReference type="SUPFAM" id="SSF57701">
    <property type="entry name" value="Zn2/Cys6 DNA-binding domain"/>
    <property type="match status" value="1"/>
</dbReference>
<dbReference type="SMART" id="SM00066">
    <property type="entry name" value="GAL4"/>
    <property type="match status" value="1"/>
</dbReference>
<dbReference type="GO" id="GO:0000981">
    <property type="term" value="F:DNA-binding transcription factor activity, RNA polymerase II-specific"/>
    <property type="evidence" value="ECO:0007669"/>
    <property type="project" value="InterPro"/>
</dbReference>
<dbReference type="CDD" id="cd00067">
    <property type="entry name" value="GAL4"/>
    <property type="match status" value="1"/>
</dbReference>
<sequence length="677" mass="76740">MASEMRDQESRATRSRPCDACRRRKSKCVTDEGKAICVLCHFHNQRCTYLERPLPRKRANDRCDQHSPLKRSRVLHTKPGTGVEEEEYHTIRGPSLLKKTLGLQNRHHTEYIGPNAYQDVYGTQTLDPEDAHGDGAEHERSPGTADYVRFVHPCAAFRIIPDTETVGLEKERSDIDEIEATAQGHGPELVQLYFRIVHPSFPILHKDVFLEKYARSYREFSPPLLGAVYLLASAYWAYSESLAQSRELDLAKLQALAFKALQNTMHRPKLSTIQAGLLLSQHQKSFMGTLPHEQRDRLTVQLVNLAHALGLHLDCSQWELPDWEYGLRRRIASALYMQDKWSALLESRPSLIIHEEWDVAYLSEEDFPDHIEDDQEGSSEVFLGMLVFMHMAELTVIVSEILSRVFSARARRTIEQASERLATLLDQMKPLQIRLKSWFSTLPDLLKMDTVASMKLSPVGYLRLAYLTVEVCLHRNLLRTLVTSDHVDLTLSRVCRVASNARFTNATDFIQRLQAQHLASFWYFTSAKCCALIHAFGKTLESTANTAEEEAFYARKLKEFKWTLKVNSEAGACFMRQALAFINHPVRVVPYNPGSRWTDTSPTSTNHQLATPIPTTGMSSDQYAATNNNHDSAIPPAMSYVVVPAGDAMDHTAFPGSEDLFSHFYDNSNGSWTQGLG</sequence>
<dbReference type="GO" id="GO:0005634">
    <property type="term" value="C:nucleus"/>
    <property type="evidence" value="ECO:0007669"/>
    <property type="project" value="TreeGrafter"/>
</dbReference>
<dbReference type="InterPro" id="IPR007219">
    <property type="entry name" value="XnlR_reg_dom"/>
</dbReference>
<dbReference type="AlphaFoldDB" id="A0AAI9EAU1"/>
<comment type="caution">
    <text evidence="4">The sequence shown here is derived from an EMBL/GenBank/DDBJ whole genome shotgun (WGS) entry which is preliminary data.</text>
</comment>
<dbReference type="PANTHER" id="PTHR31668">
    <property type="entry name" value="GLUCOSE TRANSPORT TRANSCRIPTION REGULATOR RGT1-RELATED-RELATED"/>
    <property type="match status" value="1"/>
</dbReference>
<dbReference type="GO" id="GO:0006351">
    <property type="term" value="P:DNA-templated transcription"/>
    <property type="evidence" value="ECO:0007669"/>
    <property type="project" value="InterPro"/>
</dbReference>
<keyword evidence="2" id="KW-0539">Nucleus</keyword>
<keyword evidence="5" id="KW-1185">Reference proteome</keyword>
<evidence type="ECO:0000256" key="2">
    <source>
        <dbReference type="ARBA" id="ARBA00023242"/>
    </source>
</evidence>
<protein>
    <submittedName>
        <fullName evidence="4">Transcriptional activator DAL81</fullName>
    </submittedName>
</protein>
<dbReference type="GO" id="GO:0001080">
    <property type="term" value="P:nitrogen catabolite activation of transcription from RNA polymerase II promoter"/>
    <property type="evidence" value="ECO:0007669"/>
    <property type="project" value="TreeGrafter"/>
</dbReference>
<name>A0AAI9EAU1_9PEZI</name>
<dbReference type="InterPro" id="IPR050797">
    <property type="entry name" value="Carb_Metab_Trans_Reg"/>
</dbReference>
<dbReference type="PROSITE" id="PS50048">
    <property type="entry name" value="ZN2_CY6_FUNGAL_2"/>
    <property type="match status" value="1"/>
</dbReference>